<feature type="domain" description="Pseudouridine synthase I TruA alpha/beta" evidence="5">
    <location>
        <begin position="185"/>
        <end position="304"/>
    </location>
</feature>
<reference evidence="6" key="1">
    <citation type="submission" date="2023-07" db="EMBL/GenBank/DDBJ databases">
        <authorList>
            <consortium name="AG Swart"/>
            <person name="Singh M."/>
            <person name="Singh A."/>
            <person name="Seah K."/>
            <person name="Emmerich C."/>
        </authorList>
    </citation>
    <scope>NUCLEOTIDE SEQUENCE</scope>
    <source>
        <strain evidence="6">DP1</strain>
    </source>
</reference>
<name>A0AAD1UPM7_EUPCR</name>
<evidence type="ECO:0000259" key="5">
    <source>
        <dbReference type="Pfam" id="PF01416"/>
    </source>
</evidence>
<dbReference type="Gene3D" id="3.30.70.660">
    <property type="entry name" value="Pseudouridine synthase I, catalytic domain, C-terminal subdomain"/>
    <property type="match status" value="1"/>
</dbReference>
<dbReference type="SUPFAM" id="SSF55120">
    <property type="entry name" value="Pseudouridine synthase"/>
    <property type="match status" value="1"/>
</dbReference>
<dbReference type="Pfam" id="PF01416">
    <property type="entry name" value="PseudoU_synth_1"/>
    <property type="match status" value="1"/>
</dbReference>
<dbReference type="GO" id="GO:1990481">
    <property type="term" value="P:mRNA pseudouridine synthesis"/>
    <property type="evidence" value="ECO:0007669"/>
    <property type="project" value="TreeGrafter"/>
</dbReference>
<evidence type="ECO:0000256" key="3">
    <source>
        <dbReference type="ARBA" id="ARBA00023235"/>
    </source>
</evidence>
<dbReference type="PANTHER" id="PTHR11142:SF5">
    <property type="entry name" value="TRNA PSEUDOURIDINE(38_39) SYNTHASE"/>
    <property type="match status" value="1"/>
</dbReference>
<keyword evidence="7" id="KW-1185">Reference proteome</keyword>
<evidence type="ECO:0000256" key="4">
    <source>
        <dbReference type="RuleBase" id="RU003792"/>
    </source>
</evidence>
<dbReference type="EMBL" id="CAMPGE010011983">
    <property type="protein sequence ID" value="CAI2370775.1"/>
    <property type="molecule type" value="Genomic_DNA"/>
</dbReference>
<accession>A0AAD1UPM7</accession>
<dbReference type="GO" id="GO:0003723">
    <property type="term" value="F:RNA binding"/>
    <property type="evidence" value="ECO:0007669"/>
    <property type="project" value="InterPro"/>
</dbReference>
<organism evidence="6 7">
    <name type="scientific">Euplotes crassus</name>
    <dbReference type="NCBI Taxonomy" id="5936"/>
    <lineage>
        <taxon>Eukaryota</taxon>
        <taxon>Sar</taxon>
        <taxon>Alveolata</taxon>
        <taxon>Ciliophora</taxon>
        <taxon>Intramacronucleata</taxon>
        <taxon>Spirotrichea</taxon>
        <taxon>Hypotrichia</taxon>
        <taxon>Euplotida</taxon>
        <taxon>Euplotidae</taxon>
        <taxon>Moneuplotes</taxon>
    </lineage>
</organism>
<sequence length="407" mass="47717">MNTKKAKKNRKKQIDFEEYGMRKVAFKFSYIGFKYSGLAVQANTANTIEEHLFQAFKKLKLVRGDRPRDWDYARCGRTDRGVSALGNVISLNVRNLDKKRKKIKIREEQKEENKGEEETPQEDERDLDTIGIYSTMINGILPEDIRVNGYAEVQPYFDARFSCLYREYKYFFNLKDMNLEKMKLAADKLIGCHDFRNFCQKYDEENFEEGEEQNFIRRIFSIKFLPVFGEGASDHLNMYVCVIRGSAFLWHQIRFTMTVLFMIGEGKDEEGLIDLLLDVDRLPEKPPYIMASHKPLVLSNCYFEGLKFQDTLRGYADNFVNSESLVEQASIEFCVHNTVFEHFNKIFLPSSFIKLPVNNHTMKDIELDPSEGFNLKDFSKEYKNKKRVNKAIQKSSITEEIMKMAER</sequence>
<dbReference type="AlphaFoldDB" id="A0AAD1UPM7"/>
<evidence type="ECO:0000313" key="7">
    <source>
        <dbReference type="Proteomes" id="UP001295684"/>
    </source>
</evidence>
<dbReference type="GO" id="GO:0031119">
    <property type="term" value="P:tRNA pseudouridine synthesis"/>
    <property type="evidence" value="ECO:0007669"/>
    <property type="project" value="TreeGrafter"/>
</dbReference>
<dbReference type="GO" id="GO:0005737">
    <property type="term" value="C:cytoplasm"/>
    <property type="evidence" value="ECO:0007669"/>
    <property type="project" value="TreeGrafter"/>
</dbReference>
<gene>
    <name evidence="6" type="ORF">ECRASSUSDP1_LOCUS12094</name>
</gene>
<dbReference type="InterPro" id="IPR001406">
    <property type="entry name" value="PsdUridine_synth_TruA"/>
</dbReference>
<dbReference type="InterPro" id="IPR020103">
    <property type="entry name" value="PsdUridine_synth_cat_dom_sf"/>
</dbReference>
<evidence type="ECO:0000313" key="6">
    <source>
        <dbReference type="EMBL" id="CAI2370775.1"/>
    </source>
</evidence>
<dbReference type="GO" id="GO:0160147">
    <property type="term" value="F:tRNA pseudouridine(38-40) synthase activity"/>
    <property type="evidence" value="ECO:0007669"/>
    <property type="project" value="UniProtKB-EC"/>
</dbReference>
<protein>
    <recommendedName>
        <fullName evidence="4">tRNA pseudouridine synthase</fullName>
        <ecNumber evidence="4">5.4.99.12</ecNumber>
    </recommendedName>
</protein>
<evidence type="ECO:0000256" key="1">
    <source>
        <dbReference type="ARBA" id="ARBA00009375"/>
    </source>
</evidence>
<dbReference type="Proteomes" id="UP001295684">
    <property type="component" value="Unassembled WGS sequence"/>
</dbReference>
<proteinExistence type="inferred from homology"/>
<dbReference type="NCBIfam" id="TIGR00071">
    <property type="entry name" value="hisT_truA"/>
    <property type="match status" value="1"/>
</dbReference>
<keyword evidence="2 4" id="KW-0819">tRNA processing</keyword>
<dbReference type="EC" id="5.4.99.12" evidence="4"/>
<dbReference type="HAMAP" id="MF_00171">
    <property type="entry name" value="TruA"/>
    <property type="match status" value="1"/>
</dbReference>
<dbReference type="InterPro" id="IPR020095">
    <property type="entry name" value="PsdUridine_synth_TruA_C"/>
</dbReference>
<evidence type="ECO:0000256" key="2">
    <source>
        <dbReference type="ARBA" id="ARBA00022694"/>
    </source>
</evidence>
<keyword evidence="3 4" id="KW-0413">Isomerase</keyword>
<comment type="similarity">
    <text evidence="1 4">Belongs to the tRNA pseudouridine synthase TruA family.</text>
</comment>
<dbReference type="GO" id="GO:0005634">
    <property type="term" value="C:nucleus"/>
    <property type="evidence" value="ECO:0007669"/>
    <property type="project" value="TreeGrafter"/>
</dbReference>
<dbReference type="InterPro" id="IPR020094">
    <property type="entry name" value="TruA/RsuA/RluB/E/F_N"/>
</dbReference>
<dbReference type="Gene3D" id="3.30.70.580">
    <property type="entry name" value="Pseudouridine synthase I, catalytic domain, N-terminal subdomain"/>
    <property type="match status" value="1"/>
</dbReference>
<dbReference type="PANTHER" id="PTHR11142">
    <property type="entry name" value="PSEUDOURIDYLATE SYNTHASE"/>
    <property type="match status" value="1"/>
</dbReference>
<comment type="catalytic activity">
    <reaction evidence="4">
        <text>uridine(38/39/40) in tRNA = pseudouridine(38/39/40) in tRNA</text>
        <dbReference type="Rhea" id="RHEA:22376"/>
        <dbReference type="Rhea" id="RHEA-COMP:10085"/>
        <dbReference type="Rhea" id="RHEA-COMP:10087"/>
        <dbReference type="ChEBI" id="CHEBI:65314"/>
        <dbReference type="ChEBI" id="CHEBI:65315"/>
        <dbReference type="EC" id="5.4.99.12"/>
    </reaction>
</comment>
<dbReference type="InterPro" id="IPR020097">
    <property type="entry name" value="PsdUridine_synth_TruA_a/b_dom"/>
</dbReference>
<comment type="caution">
    <text evidence="6">The sequence shown here is derived from an EMBL/GenBank/DDBJ whole genome shotgun (WGS) entry which is preliminary data.</text>
</comment>